<dbReference type="InterPro" id="IPR011128">
    <property type="entry name" value="G3P_DH_NAD-dep_N"/>
</dbReference>
<dbReference type="GO" id="GO:0051287">
    <property type="term" value="F:NAD binding"/>
    <property type="evidence" value="ECO:0007669"/>
    <property type="project" value="UniProtKB-UniRule"/>
</dbReference>
<comment type="similarity">
    <text evidence="1 10">Belongs to the NAD-dependent glycerol-3-phosphate dehydrogenase family.</text>
</comment>
<dbReference type="FunFam" id="3.40.50.720:FF:000019">
    <property type="entry name" value="Glycerol-3-phosphate dehydrogenase [NAD(P)+]"/>
    <property type="match status" value="1"/>
</dbReference>
<dbReference type="InterPro" id="IPR006109">
    <property type="entry name" value="G3P_DH_NAD-dep_C"/>
</dbReference>
<dbReference type="PIRSF" id="PIRSF000114">
    <property type="entry name" value="Glycerol-3-P_dh"/>
    <property type="match status" value="1"/>
</dbReference>
<feature type="binding site" evidence="8">
    <location>
        <begin position="278"/>
        <end position="279"/>
    </location>
    <ligand>
        <name>substrate</name>
    </ligand>
</feature>
<evidence type="ECO:0000256" key="1">
    <source>
        <dbReference type="ARBA" id="ARBA00011009"/>
    </source>
</evidence>
<dbReference type="GO" id="GO:0141152">
    <property type="term" value="F:glycerol-3-phosphate dehydrogenase (NAD+) activity"/>
    <property type="evidence" value="ECO:0007669"/>
    <property type="project" value="UniProtKB-UniRule"/>
</dbReference>
<evidence type="ECO:0000256" key="11">
    <source>
        <dbReference type="RuleBase" id="RU361243"/>
    </source>
</evidence>
<gene>
    <name evidence="14" type="ORF">SmJEL517_g03192</name>
</gene>
<dbReference type="Pfam" id="PF07479">
    <property type="entry name" value="NAD_Gly3P_dh_C"/>
    <property type="match status" value="1"/>
</dbReference>
<dbReference type="GO" id="GO:0005975">
    <property type="term" value="P:carbohydrate metabolic process"/>
    <property type="evidence" value="ECO:0007669"/>
    <property type="project" value="InterPro"/>
</dbReference>
<feature type="domain" description="Glycerol-3-phosphate dehydrogenase NAD-dependent C-terminal" evidence="13">
    <location>
        <begin position="203"/>
        <end position="343"/>
    </location>
</feature>
<evidence type="ECO:0000313" key="14">
    <source>
        <dbReference type="EMBL" id="TPX33979.1"/>
    </source>
</evidence>
<evidence type="ECO:0000256" key="10">
    <source>
        <dbReference type="RuleBase" id="RU000437"/>
    </source>
</evidence>
<comment type="caution">
    <text evidence="14">The sequence shown here is derived from an EMBL/GenBank/DDBJ whole genome shotgun (WGS) entry which is preliminary data.</text>
</comment>
<comment type="catalytic activity">
    <reaction evidence="4 11">
        <text>sn-glycerol 3-phosphate + NAD(+) = dihydroxyacetone phosphate + NADH + H(+)</text>
        <dbReference type="Rhea" id="RHEA:11092"/>
        <dbReference type="ChEBI" id="CHEBI:15378"/>
        <dbReference type="ChEBI" id="CHEBI:57540"/>
        <dbReference type="ChEBI" id="CHEBI:57597"/>
        <dbReference type="ChEBI" id="CHEBI:57642"/>
        <dbReference type="ChEBI" id="CHEBI:57945"/>
        <dbReference type="EC" id="1.1.1.8"/>
    </reaction>
</comment>
<name>A0A507C4F7_9FUNG</name>
<reference evidence="14 15" key="1">
    <citation type="journal article" date="2019" name="Sci. Rep.">
        <title>Comparative genomics of chytrid fungi reveal insights into the obligate biotrophic and pathogenic lifestyle of Synchytrium endobioticum.</title>
        <authorList>
            <person name="van de Vossenberg B.T.L.H."/>
            <person name="Warris S."/>
            <person name="Nguyen H.D.T."/>
            <person name="van Gent-Pelzer M.P.E."/>
            <person name="Joly D.L."/>
            <person name="van de Geest H.C."/>
            <person name="Bonants P.J.M."/>
            <person name="Smith D.S."/>
            <person name="Levesque C.A."/>
            <person name="van der Lee T.A.J."/>
        </authorList>
    </citation>
    <scope>NUCLEOTIDE SEQUENCE [LARGE SCALE GENOMIC DNA]</scope>
    <source>
        <strain evidence="14 15">JEL517</strain>
    </source>
</reference>
<comment type="subcellular location">
    <subcellularLocation>
        <location evidence="5">Glycosome</location>
    </subcellularLocation>
</comment>
<evidence type="ECO:0000256" key="2">
    <source>
        <dbReference type="ARBA" id="ARBA00023002"/>
    </source>
</evidence>
<evidence type="ECO:0000259" key="13">
    <source>
        <dbReference type="Pfam" id="PF07479"/>
    </source>
</evidence>
<dbReference type="Proteomes" id="UP000319731">
    <property type="component" value="Unassembled WGS sequence"/>
</dbReference>
<evidence type="ECO:0000256" key="3">
    <source>
        <dbReference type="ARBA" id="ARBA00023027"/>
    </source>
</evidence>
<feature type="binding site" evidence="8">
    <location>
        <position position="128"/>
    </location>
    <ligand>
        <name>substrate</name>
    </ligand>
</feature>
<dbReference type="PRINTS" id="PR00077">
    <property type="entry name" value="GPDHDRGNASE"/>
</dbReference>
<dbReference type="Gene3D" id="3.40.50.720">
    <property type="entry name" value="NAD(P)-binding Rossmann-like Domain"/>
    <property type="match status" value="1"/>
</dbReference>
<evidence type="ECO:0000259" key="12">
    <source>
        <dbReference type="Pfam" id="PF01210"/>
    </source>
</evidence>
<dbReference type="Gene3D" id="1.10.1040.10">
    <property type="entry name" value="N-(1-d-carboxylethyl)-l-norvaline Dehydrogenase, domain 2"/>
    <property type="match status" value="1"/>
</dbReference>
<dbReference type="OrthoDB" id="10263760at2759"/>
<feature type="active site" description="Proton acceptor" evidence="7">
    <location>
        <position position="214"/>
    </location>
</feature>
<feature type="binding site" evidence="9">
    <location>
        <position position="278"/>
    </location>
    <ligand>
        <name>NAD(+)</name>
        <dbReference type="ChEBI" id="CHEBI:57540"/>
    </ligand>
</feature>
<protein>
    <recommendedName>
        <fullName evidence="11">Glycerol-3-phosphate dehydrogenase [NAD(+)]</fullName>
        <ecNumber evidence="11">1.1.1.8</ecNumber>
    </recommendedName>
</protein>
<dbReference type="GO" id="GO:0005829">
    <property type="term" value="C:cytosol"/>
    <property type="evidence" value="ECO:0007669"/>
    <property type="project" value="TreeGrafter"/>
</dbReference>
<dbReference type="InterPro" id="IPR036291">
    <property type="entry name" value="NAD(P)-bd_dom_sf"/>
</dbReference>
<dbReference type="NCBIfam" id="NF000942">
    <property type="entry name" value="PRK00094.1-4"/>
    <property type="match status" value="1"/>
</dbReference>
<dbReference type="EC" id="1.1.1.8" evidence="11"/>
<dbReference type="RefSeq" id="XP_031024821.1">
    <property type="nucleotide sequence ID" value="XM_031169120.1"/>
</dbReference>
<dbReference type="NCBIfam" id="NF000940">
    <property type="entry name" value="PRK00094.1-2"/>
    <property type="match status" value="1"/>
</dbReference>
<evidence type="ECO:0000256" key="4">
    <source>
        <dbReference type="ARBA" id="ARBA00048683"/>
    </source>
</evidence>
<evidence type="ECO:0000256" key="9">
    <source>
        <dbReference type="PIRSR" id="PIRSR000114-3"/>
    </source>
</evidence>
<dbReference type="PANTHER" id="PTHR11728:SF1">
    <property type="entry name" value="GLYCEROL-3-PHOSPHATE DEHYDROGENASE [NAD(+)] 2, CHLOROPLASTIC"/>
    <property type="match status" value="1"/>
</dbReference>
<dbReference type="InterPro" id="IPR013328">
    <property type="entry name" value="6PGD_dom2"/>
</dbReference>
<feature type="domain" description="Glycerol-3-phosphate dehydrogenase NAD-dependent N-terminal" evidence="12">
    <location>
        <begin position="20"/>
        <end position="182"/>
    </location>
</feature>
<evidence type="ECO:0000256" key="8">
    <source>
        <dbReference type="PIRSR" id="PIRSR000114-2"/>
    </source>
</evidence>
<proteinExistence type="inferred from homology"/>
<dbReference type="AlphaFoldDB" id="A0A507C4F7"/>
<feature type="binding site" evidence="9">
    <location>
        <begin position="25"/>
        <end position="30"/>
    </location>
    <ligand>
        <name>NAD(+)</name>
        <dbReference type="ChEBI" id="CHEBI:57540"/>
    </ligand>
</feature>
<dbReference type="SUPFAM" id="SSF48179">
    <property type="entry name" value="6-phosphogluconate dehydrogenase C-terminal domain-like"/>
    <property type="match status" value="1"/>
</dbReference>
<dbReference type="GeneID" id="42004417"/>
<organism evidence="14 15">
    <name type="scientific">Synchytrium microbalum</name>
    <dbReference type="NCBI Taxonomy" id="1806994"/>
    <lineage>
        <taxon>Eukaryota</taxon>
        <taxon>Fungi</taxon>
        <taxon>Fungi incertae sedis</taxon>
        <taxon>Chytridiomycota</taxon>
        <taxon>Chytridiomycota incertae sedis</taxon>
        <taxon>Chytridiomycetes</taxon>
        <taxon>Synchytriales</taxon>
        <taxon>Synchytriaceae</taxon>
        <taxon>Synchytrium</taxon>
    </lineage>
</organism>
<keyword evidence="15" id="KW-1185">Reference proteome</keyword>
<keyword evidence="3 9" id="KW-0520">NAD</keyword>
<dbReference type="FunFam" id="1.10.1040.10:FF:000001">
    <property type="entry name" value="Glycerol-3-phosphate dehydrogenase [NAD(P)+]"/>
    <property type="match status" value="1"/>
</dbReference>
<dbReference type="InterPro" id="IPR006168">
    <property type="entry name" value="G3P_DH_NAD-dep"/>
</dbReference>
<dbReference type="GO" id="GO:0020015">
    <property type="term" value="C:glycosome"/>
    <property type="evidence" value="ECO:0007669"/>
    <property type="project" value="UniProtKB-SubCell"/>
</dbReference>
<evidence type="ECO:0000256" key="5">
    <source>
        <dbReference type="ARBA" id="ARBA00060503"/>
    </source>
</evidence>
<dbReference type="Pfam" id="PF01210">
    <property type="entry name" value="NAD_Gly3P_dh_N"/>
    <property type="match status" value="1"/>
</dbReference>
<dbReference type="SUPFAM" id="SSF51735">
    <property type="entry name" value="NAD(P)-binding Rossmann-fold domains"/>
    <property type="match status" value="1"/>
</dbReference>
<keyword evidence="6" id="KW-0327">Glycosome</keyword>
<evidence type="ECO:0000256" key="6">
    <source>
        <dbReference type="ARBA" id="ARBA00084116"/>
    </source>
</evidence>
<keyword evidence="2 10" id="KW-0560">Oxidoreductase</keyword>
<dbReference type="HAMAP" id="MF_00394">
    <property type="entry name" value="NAD_Glyc3P_dehydrog"/>
    <property type="match status" value="1"/>
</dbReference>
<dbReference type="InterPro" id="IPR008927">
    <property type="entry name" value="6-PGluconate_DH-like_C_sf"/>
</dbReference>
<feature type="binding site" evidence="9">
    <location>
        <position position="163"/>
    </location>
    <ligand>
        <name>NAD(+)</name>
        <dbReference type="ChEBI" id="CHEBI:57540"/>
    </ligand>
</feature>
<dbReference type="GO" id="GO:0046168">
    <property type="term" value="P:glycerol-3-phosphate catabolic process"/>
    <property type="evidence" value="ECO:0007669"/>
    <property type="project" value="UniProtKB-UniRule"/>
</dbReference>
<evidence type="ECO:0000256" key="7">
    <source>
        <dbReference type="PIRSR" id="PIRSR000114-1"/>
    </source>
</evidence>
<evidence type="ECO:0000313" key="15">
    <source>
        <dbReference type="Proteomes" id="UP000319731"/>
    </source>
</evidence>
<accession>A0A507C4F7</accession>
<sequence>MTNQDKPSSAPALHHAKAEKVLVLGAGNFGTCLADHLSDLGIDATIWARDQDVVDGINNDHRNIKYMKDVELHPNLRASSTLTPELIASSTTVLFSIPTQHMRNILSTHFNTIPDTVKKSQLHIYVNKGIEMSTGQLPYQIVDEALGQEIGDLAVYLSGPSFAAEVVKRQPTAVAVASRTRERALRAQRLFHAPHFRVYDTPDIIGVEICGALKNVIAIAAGASAAQGFQQNARAALITRGLAEITRIGVALGASPITFQGLAGIGDLLLTCTSEKSRNFTLGFRLGNGERVQDVLKSLGSVAEGYETSKAAYALCRKLNADSPMIDSVYAVCHHDAPVKEMMAKVMGRPPKSELYGLPDMEGHSGVEHE</sequence>
<dbReference type="EMBL" id="QEAO01000016">
    <property type="protein sequence ID" value="TPX33979.1"/>
    <property type="molecule type" value="Genomic_DNA"/>
</dbReference>
<dbReference type="STRING" id="1806994.A0A507C4F7"/>
<dbReference type="PANTHER" id="PTHR11728">
    <property type="entry name" value="GLYCEROL-3-PHOSPHATE DEHYDROGENASE"/>
    <property type="match status" value="1"/>
</dbReference>